<dbReference type="InterPro" id="IPR011042">
    <property type="entry name" value="6-blade_b-propeller_TolB-like"/>
</dbReference>
<evidence type="ECO:0008006" key="4">
    <source>
        <dbReference type="Google" id="ProtNLM"/>
    </source>
</evidence>
<feature type="signal peptide" evidence="1">
    <location>
        <begin position="1"/>
        <end position="20"/>
    </location>
</feature>
<sequence>MGVGTAIACAVVGVIPVSAAAESVSCGTATATIAAPAVVRDEDWAEGLAYDARGDLWVSRVRRNEVVRYDPSGHVTARVAVAYPGAVKLGPDQLIYVTYGNFPTNLVPGSTGGGVVRIDPTAETPQAEIFASGLGMANGAAFDTAGNLFVADTSTGVVRIRPDGRVDAEWSNRAKHFGADGIVVDGDALYVTLYLSPNGRILRIPLADPSHATVVADLAAGPGAPPLPDDLAIGPDGMLYDATTSGRLVRINPADHSTCTVLAGEPMTSIVVSRSAEREFVVGTASGNLLRVRLPE</sequence>
<protein>
    <recommendedName>
        <fullName evidence="4">SMP-30/Gluconolactonase/LRE-like region domain-containing protein</fullName>
    </recommendedName>
</protein>
<dbReference type="Proteomes" id="UP001432062">
    <property type="component" value="Chromosome"/>
</dbReference>
<evidence type="ECO:0000256" key="1">
    <source>
        <dbReference type="SAM" id="SignalP"/>
    </source>
</evidence>
<dbReference type="InterPro" id="IPR051344">
    <property type="entry name" value="Vgb"/>
</dbReference>
<dbReference type="PANTHER" id="PTHR40274">
    <property type="entry name" value="VIRGINIAMYCIN B LYASE"/>
    <property type="match status" value="1"/>
</dbReference>
<reference evidence="2" key="1">
    <citation type="submission" date="2022-10" db="EMBL/GenBank/DDBJ databases">
        <title>The complete genomes of actinobacterial strains from the NBC collection.</title>
        <authorList>
            <person name="Joergensen T.S."/>
            <person name="Alvarez Arevalo M."/>
            <person name="Sterndorff E.B."/>
            <person name="Faurdal D."/>
            <person name="Vuksanovic O."/>
            <person name="Mourched A.-S."/>
            <person name="Charusanti P."/>
            <person name="Shaw S."/>
            <person name="Blin K."/>
            <person name="Weber T."/>
        </authorList>
    </citation>
    <scope>NUCLEOTIDE SEQUENCE</scope>
    <source>
        <strain evidence="2">NBC_01482</strain>
    </source>
</reference>
<evidence type="ECO:0000313" key="3">
    <source>
        <dbReference type="Proteomes" id="UP001432062"/>
    </source>
</evidence>
<dbReference type="Gene3D" id="2.120.10.30">
    <property type="entry name" value="TolB, C-terminal domain"/>
    <property type="match status" value="1"/>
</dbReference>
<accession>A0ABZ1Z800</accession>
<feature type="chain" id="PRO_5046252617" description="SMP-30/Gluconolactonase/LRE-like region domain-containing protein" evidence="1">
    <location>
        <begin position="21"/>
        <end position="296"/>
    </location>
</feature>
<keyword evidence="3" id="KW-1185">Reference proteome</keyword>
<dbReference type="SUPFAM" id="SSF63829">
    <property type="entry name" value="Calcium-dependent phosphotriesterase"/>
    <property type="match status" value="1"/>
</dbReference>
<organism evidence="2 3">
    <name type="scientific">Nocardia vinacea</name>
    <dbReference type="NCBI Taxonomy" id="96468"/>
    <lineage>
        <taxon>Bacteria</taxon>
        <taxon>Bacillati</taxon>
        <taxon>Actinomycetota</taxon>
        <taxon>Actinomycetes</taxon>
        <taxon>Mycobacteriales</taxon>
        <taxon>Nocardiaceae</taxon>
        <taxon>Nocardia</taxon>
    </lineage>
</organism>
<dbReference type="RefSeq" id="WP_327095167.1">
    <property type="nucleotide sequence ID" value="NZ_CP109149.1"/>
</dbReference>
<dbReference type="PANTHER" id="PTHR40274:SF3">
    <property type="entry name" value="VIRGINIAMYCIN B LYASE"/>
    <property type="match status" value="1"/>
</dbReference>
<dbReference type="EMBL" id="CP109441">
    <property type="protein sequence ID" value="WUV50486.1"/>
    <property type="molecule type" value="Genomic_DNA"/>
</dbReference>
<keyword evidence="1" id="KW-0732">Signal</keyword>
<proteinExistence type="predicted"/>
<evidence type="ECO:0000313" key="2">
    <source>
        <dbReference type="EMBL" id="WUV50486.1"/>
    </source>
</evidence>
<gene>
    <name evidence="2" type="ORF">OG563_21185</name>
</gene>
<name>A0ABZ1Z800_9NOCA</name>